<dbReference type="RefSeq" id="WP_108383796.1">
    <property type="nucleotide sequence ID" value="NZ_CP028858.1"/>
</dbReference>
<evidence type="ECO:0000313" key="8">
    <source>
        <dbReference type="Proteomes" id="UP000244727"/>
    </source>
</evidence>
<dbReference type="GeneID" id="36513209"/>
<dbReference type="Gene3D" id="3.40.50.20">
    <property type="match status" value="1"/>
</dbReference>
<dbReference type="GO" id="GO:0016874">
    <property type="term" value="F:ligase activity"/>
    <property type="evidence" value="ECO:0007669"/>
    <property type="project" value="UniProtKB-KW"/>
</dbReference>
<evidence type="ECO:0000256" key="1">
    <source>
        <dbReference type="ARBA" id="ARBA00001936"/>
    </source>
</evidence>
<dbReference type="AlphaFoldDB" id="A0A2R4X3I1"/>
<dbReference type="PANTHER" id="PTHR43585">
    <property type="entry name" value="FUMIPYRROLE BIOSYNTHESIS PROTEIN C"/>
    <property type="match status" value="1"/>
</dbReference>
<dbReference type="SUPFAM" id="SSF56059">
    <property type="entry name" value="Glutathione synthetase ATP-binding domain-like"/>
    <property type="match status" value="1"/>
</dbReference>
<evidence type="ECO:0000313" key="7">
    <source>
        <dbReference type="EMBL" id="AWB28348.1"/>
    </source>
</evidence>
<dbReference type="EMBL" id="CP028858">
    <property type="protein sequence ID" value="AWB28348.1"/>
    <property type="molecule type" value="Genomic_DNA"/>
</dbReference>
<evidence type="ECO:0000256" key="5">
    <source>
        <dbReference type="PROSITE-ProRule" id="PRU00409"/>
    </source>
</evidence>
<keyword evidence="8" id="KW-1185">Reference proteome</keyword>
<comment type="cofactor">
    <cofactor evidence="1">
        <name>Mn(2+)</name>
        <dbReference type="ChEBI" id="CHEBI:29035"/>
    </cofactor>
</comment>
<dbReference type="GO" id="GO:0046872">
    <property type="term" value="F:metal ion binding"/>
    <property type="evidence" value="ECO:0007669"/>
    <property type="project" value="InterPro"/>
</dbReference>
<accession>A0A2R4X3I1</accession>
<sequence length="374" mass="40639">MSDTPKQTRSGSDTVTVLMTGAGAPGAWGMIRSLHSTTERDVEIVGVDMDPEAYGFALLDEHYEVPAGTDDAFVDRIAELVNEVDADVVLPLTTDELQPLATRRADIPATVMVSEAGPLAIANDKAALYGFLDERGFASAPAFHRVDDVSSFEAAVEALGYPDRPVCFKPVVGSGMRGVRILEEDADRATQLLDEKPGAARTTLEEIQPVLAEAEEFPELVVMEYLPGEEYSVDALAMGAETGPVVPRTRAKTRAGISFRGTVERDEQLIEEAGAICRELGLRYNINLQFKRDASGAPKLIEINPRVAGTIIMCVGAGANMPYLGLKHALGESIPEIDVQWGTTMNRYWNEVFRTPDGETYHVEDEPTGPRQWA</sequence>
<keyword evidence="3 5" id="KW-0547">Nucleotide-binding</keyword>
<proteinExistence type="predicted"/>
<dbReference type="InterPro" id="IPR013815">
    <property type="entry name" value="ATP_grasp_subdomain_1"/>
</dbReference>
<dbReference type="InterPro" id="IPR052032">
    <property type="entry name" value="ATP-dep_AA_Ligase"/>
</dbReference>
<dbReference type="PROSITE" id="PS50975">
    <property type="entry name" value="ATP_GRASP"/>
    <property type="match status" value="1"/>
</dbReference>
<dbReference type="InterPro" id="IPR005479">
    <property type="entry name" value="CPAse_ATP-bd"/>
</dbReference>
<organism evidence="7 8">
    <name type="scientific">Halococcoides cellulosivorans</name>
    <dbReference type="NCBI Taxonomy" id="1679096"/>
    <lineage>
        <taxon>Archaea</taxon>
        <taxon>Methanobacteriati</taxon>
        <taxon>Methanobacteriota</taxon>
        <taxon>Stenosarchaea group</taxon>
        <taxon>Halobacteria</taxon>
        <taxon>Halobacteriales</taxon>
        <taxon>Haloarculaceae</taxon>
        <taxon>Halococcoides</taxon>
    </lineage>
</organism>
<dbReference type="InterPro" id="IPR048764">
    <property type="entry name" value="PylC_N"/>
</dbReference>
<dbReference type="Pfam" id="PF15632">
    <property type="entry name" value="ATPgrasp_Ter"/>
    <property type="match status" value="1"/>
</dbReference>
<keyword evidence="2" id="KW-0436">Ligase</keyword>
<dbReference type="PROSITE" id="PS00867">
    <property type="entry name" value="CPSASE_2"/>
    <property type="match status" value="1"/>
</dbReference>
<dbReference type="PANTHER" id="PTHR43585:SF2">
    <property type="entry name" value="ATP-GRASP ENZYME FSQD"/>
    <property type="match status" value="1"/>
</dbReference>
<dbReference type="InterPro" id="IPR011761">
    <property type="entry name" value="ATP-grasp"/>
</dbReference>
<gene>
    <name evidence="7" type="ORF">HARCEL1_11840</name>
</gene>
<dbReference type="Gene3D" id="3.30.1490.20">
    <property type="entry name" value="ATP-grasp fold, A domain"/>
    <property type="match status" value="1"/>
</dbReference>
<evidence type="ECO:0000256" key="4">
    <source>
        <dbReference type="ARBA" id="ARBA00022840"/>
    </source>
</evidence>
<dbReference type="Gene3D" id="3.30.470.20">
    <property type="entry name" value="ATP-grasp fold, B domain"/>
    <property type="match status" value="1"/>
</dbReference>
<protein>
    <submittedName>
        <fullName evidence="7">Carbamoylphosphate synthase large subunit</fullName>
    </submittedName>
</protein>
<dbReference type="GO" id="GO:0005524">
    <property type="term" value="F:ATP binding"/>
    <property type="evidence" value="ECO:0007669"/>
    <property type="project" value="UniProtKB-UniRule"/>
</dbReference>
<feature type="domain" description="ATP-grasp" evidence="6">
    <location>
        <begin position="129"/>
        <end position="330"/>
    </location>
</feature>
<reference evidence="7 8" key="1">
    <citation type="submission" date="2018-04" db="EMBL/GenBank/DDBJ databases">
        <title>Halococcoides cellulosivorans gen. nov., sp. nov., an extremely halophilic cellulose-utilizing haloarchaeon from hypersaline lakes.</title>
        <authorList>
            <person name="Sorokin D.Y."/>
            <person name="Toshchakov S.V."/>
            <person name="Samarov N.I."/>
            <person name="Korzhenkov A."/>
            <person name="Kublanov I.V."/>
        </authorList>
    </citation>
    <scope>NUCLEOTIDE SEQUENCE [LARGE SCALE GENOMIC DNA]</scope>
    <source>
        <strain evidence="7 8">HArcel1</strain>
    </source>
</reference>
<dbReference type="Pfam" id="PF21360">
    <property type="entry name" value="PylC-like_N"/>
    <property type="match status" value="1"/>
</dbReference>
<evidence type="ECO:0000259" key="6">
    <source>
        <dbReference type="PROSITE" id="PS50975"/>
    </source>
</evidence>
<evidence type="ECO:0000256" key="2">
    <source>
        <dbReference type="ARBA" id="ARBA00022598"/>
    </source>
</evidence>
<dbReference type="KEGG" id="harc:HARCEL1_11840"/>
<keyword evidence="4 5" id="KW-0067">ATP-binding</keyword>
<name>A0A2R4X3I1_9EURY</name>
<dbReference type="Proteomes" id="UP000244727">
    <property type="component" value="Chromosome"/>
</dbReference>
<evidence type="ECO:0000256" key="3">
    <source>
        <dbReference type="ARBA" id="ARBA00022741"/>
    </source>
</evidence>